<organism evidence="1 2">
    <name type="scientific">Phytophthora megakarya</name>
    <dbReference type="NCBI Taxonomy" id="4795"/>
    <lineage>
        <taxon>Eukaryota</taxon>
        <taxon>Sar</taxon>
        <taxon>Stramenopiles</taxon>
        <taxon>Oomycota</taxon>
        <taxon>Peronosporomycetes</taxon>
        <taxon>Peronosporales</taxon>
        <taxon>Peronosporaceae</taxon>
        <taxon>Phytophthora</taxon>
    </lineage>
</organism>
<evidence type="ECO:0000313" key="2">
    <source>
        <dbReference type="Proteomes" id="UP000198211"/>
    </source>
</evidence>
<keyword evidence="2" id="KW-1185">Reference proteome</keyword>
<comment type="caution">
    <text evidence="1">The sequence shown here is derived from an EMBL/GenBank/DDBJ whole genome shotgun (WGS) entry which is preliminary data.</text>
</comment>
<dbReference type="Proteomes" id="UP000198211">
    <property type="component" value="Unassembled WGS sequence"/>
</dbReference>
<name>A0A225WE95_9STRA</name>
<dbReference type="OrthoDB" id="122255at2759"/>
<evidence type="ECO:0000313" key="1">
    <source>
        <dbReference type="EMBL" id="OWZ15459.1"/>
    </source>
</evidence>
<accession>A0A225WE95</accession>
<dbReference type="EMBL" id="NBNE01001118">
    <property type="protein sequence ID" value="OWZ15459.1"/>
    <property type="molecule type" value="Genomic_DNA"/>
</dbReference>
<gene>
    <name evidence="1" type="ORF">PHMEG_00010891</name>
</gene>
<protein>
    <submittedName>
        <fullName evidence="1">Uncharacterized protein</fullName>
    </submittedName>
</protein>
<dbReference type="AlphaFoldDB" id="A0A225WE95"/>
<sequence length="187" mass="21084">MSVEALMVEGAADEFLLGEDWMLENGVKIDFTSCEMKWYSRDDKKIVPFSWAAGDQQPARVARVRLLRRQRVPMRTCRNVELAVVASEGTVDWYVPSPDLAPHLLLAPTVMTVRGGKVVVPVMNVVEYYQNLPSRQRLGTWIPTPDDVEVLELSGELSRASMKRWLDQVIGDNARSLSNKGELEPAR</sequence>
<proteinExistence type="predicted"/>
<reference evidence="2" key="1">
    <citation type="submission" date="2017-03" db="EMBL/GenBank/DDBJ databases">
        <title>Phytopthora megakarya and P. palmivora, two closely related causual agents of cacao black pod achieved similar genome size and gene model numbers by different mechanisms.</title>
        <authorList>
            <person name="Ali S."/>
            <person name="Shao J."/>
            <person name="Larry D.J."/>
            <person name="Kronmiller B."/>
            <person name="Shen D."/>
            <person name="Strem M.D."/>
            <person name="Melnick R.L."/>
            <person name="Guiltinan M.J."/>
            <person name="Tyler B.M."/>
            <person name="Meinhardt L.W."/>
            <person name="Bailey B.A."/>
        </authorList>
    </citation>
    <scope>NUCLEOTIDE SEQUENCE [LARGE SCALE GENOMIC DNA]</scope>
    <source>
        <strain evidence="2">zdho120</strain>
    </source>
</reference>